<evidence type="ECO:0000313" key="3">
    <source>
        <dbReference type="Proteomes" id="UP000481030"/>
    </source>
</evidence>
<reference evidence="2 3" key="1">
    <citation type="journal article" date="2016" name="Antonie Van Leeuwenhoek">
        <title>Bacillus depressus sp. nov., isolated from soil of a sunflower field.</title>
        <authorList>
            <person name="Wei X."/>
            <person name="Xin D."/>
            <person name="Xin Y."/>
            <person name="Zhang H."/>
            <person name="Wang T."/>
            <person name="Zhang J."/>
        </authorList>
    </citation>
    <scope>NUCLEOTIDE SEQUENCE [LARGE SCALE GENOMIC DNA]</scope>
    <source>
        <strain evidence="2 3">BZ1</strain>
    </source>
</reference>
<evidence type="ECO:0000313" key="2">
    <source>
        <dbReference type="EMBL" id="KAB2328200.1"/>
    </source>
</evidence>
<evidence type="ECO:0000256" key="1">
    <source>
        <dbReference type="SAM" id="Phobius"/>
    </source>
</evidence>
<dbReference type="Pfam" id="PF19865">
    <property type="entry name" value="DUF6338"/>
    <property type="match status" value="1"/>
</dbReference>
<feature type="transmembrane region" description="Helical" evidence="1">
    <location>
        <begin position="76"/>
        <end position="99"/>
    </location>
</feature>
<comment type="caution">
    <text evidence="2">The sequence shown here is derived from an EMBL/GenBank/DDBJ whole genome shotgun (WGS) entry which is preliminary data.</text>
</comment>
<dbReference type="OrthoDB" id="2088176at2"/>
<dbReference type="AlphaFoldDB" id="A0A6L3UW96"/>
<sequence length="204" mass="23903">MTIESLEIVFYTLLFVVPGFITDSVYRYCYPQREDTGQYTIIRFLLFTFINFILWFPLIYLIFLNDFHTRYPNWSFVISGFLVLIGPGILGFLISIFVIKGWLRKFLHRIGFNPMHVIPTSWDYQFNRIENYVYVIVYYIDGSSIGGLYSSLSFASSKSGERDIYLEKVYDIDDEGNWIEKNNSDGIWVASTDIRAIEFLKGGE</sequence>
<feature type="transmembrane region" description="Helical" evidence="1">
    <location>
        <begin position="6"/>
        <end position="29"/>
    </location>
</feature>
<dbReference type="EMBL" id="WBOS01000032">
    <property type="protein sequence ID" value="KAB2328200.1"/>
    <property type="molecule type" value="Genomic_DNA"/>
</dbReference>
<dbReference type="RefSeq" id="WP_151537631.1">
    <property type="nucleotide sequence ID" value="NZ_WBOS01000032.1"/>
</dbReference>
<feature type="transmembrane region" description="Helical" evidence="1">
    <location>
        <begin position="41"/>
        <end position="64"/>
    </location>
</feature>
<organism evidence="2 3">
    <name type="scientific">Cytobacillus depressus</name>
    <dbReference type="NCBI Taxonomy" id="1602942"/>
    <lineage>
        <taxon>Bacteria</taxon>
        <taxon>Bacillati</taxon>
        <taxon>Bacillota</taxon>
        <taxon>Bacilli</taxon>
        <taxon>Bacillales</taxon>
        <taxon>Bacillaceae</taxon>
        <taxon>Cytobacillus</taxon>
    </lineage>
</organism>
<keyword evidence="3" id="KW-1185">Reference proteome</keyword>
<proteinExistence type="predicted"/>
<accession>A0A6L3UW96</accession>
<gene>
    <name evidence="2" type="ORF">F7731_25925</name>
</gene>
<keyword evidence="1" id="KW-0472">Membrane</keyword>
<protein>
    <submittedName>
        <fullName evidence="2">Uncharacterized protein</fullName>
    </submittedName>
</protein>
<keyword evidence="1" id="KW-0812">Transmembrane</keyword>
<dbReference type="InterPro" id="IPR045919">
    <property type="entry name" value="DUF6338"/>
</dbReference>
<name>A0A6L3UW96_9BACI</name>
<keyword evidence="1" id="KW-1133">Transmembrane helix</keyword>
<dbReference type="Proteomes" id="UP000481030">
    <property type="component" value="Unassembled WGS sequence"/>
</dbReference>